<dbReference type="HOGENOM" id="CLU_1377509_0_0_6"/>
<dbReference type="InterPro" id="IPR008309">
    <property type="entry name" value="YdbL"/>
</dbReference>
<dbReference type="PROSITE" id="PS51257">
    <property type="entry name" value="PROKAR_LIPOPROTEIN"/>
    <property type="match status" value="1"/>
</dbReference>
<dbReference type="Pfam" id="PF07027">
    <property type="entry name" value="DUF1318"/>
    <property type="match status" value="1"/>
</dbReference>
<keyword evidence="2" id="KW-0472">Membrane</keyword>
<dbReference type="Proteomes" id="UP000005522">
    <property type="component" value="Chromosome"/>
</dbReference>
<dbReference type="AlphaFoldDB" id="A0A059ZM82"/>
<feature type="compositionally biased region" description="Low complexity" evidence="1">
    <location>
        <begin position="70"/>
        <end position="85"/>
    </location>
</feature>
<name>A0A059ZM82_ACICK</name>
<gene>
    <name evidence="3" type="ORF">Acaty_c0273</name>
</gene>
<dbReference type="eggNOG" id="COG3784">
    <property type="taxonomic scope" value="Bacteria"/>
</dbReference>
<protein>
    <recommendedName>
        <fullName evidence="5">Lipoprotein</fullName>
    </recommendedName>
</protein>
<accession>A0A059ZM82</accession>
<organism evidence="3 4">
    <name type="scientific">Acidithiobacillus caldus (strain ATCC 51756 / DSM 8584 / KU)</name>
    <dbReference type="NCBI Taxonomy" id="637389"/>
    <lineage>
        <taxon>Bacteria</taxon>
        <taxon>Pseudomonadati</taxon>
        <taxon>Pseudomonadota</taxon>
        <taxon>Acidithiobacillia</taxon>
        <taxon>Acidithiobacillales</taxon>
        <taxon>Acidithiobacillaceae</taxon>
        <taxon>Acidithiobacillus</taxon>
    </lineage>
</organism>
<dbReference type="EMBL" id="CP005986">
    <property type="protein sequence ID" value="AIA54164.1"/>
    <property type="molecule type" value="Genomic_DNA"/>
</dbReference>
<evidence type="ECO:0000256" key="1">
    <source>
        <dbReference type="SAM" id="MobiDB-lite"/>
    </source>
</evidence>
<dbReference type="RefSeq" id="WP_004870236.1">
    <property type="nucleotide sequence ID" value="NZ_CP005986.1"/>
</dbReference>
<evidence type="ECO:0000313" key="3">
    <source>
        <dbReference type="EMBL" id="AIA54164.1"/>
    </source>
</evidence>
<reference evidence="3 4" key="1">
    <citation type="journal article" date="2009" name="J. Bacteriol.">
        <title>Draft genome sequence of the extremely acidophilic bacterium Acidithiobacillus caldus ATCC 51756 reveals metabolic versatility in the genus Acidithiobacillus.</title>
        <authorList>
            <person name="Valdes J."/>
            <person name="Quatrini R."/>
            <person name="Hallberg K."/>
            <person name="Dopson M."/>
            <person name="Valenzuela P.D."/>
            <person name="Holmes D.S."/>
        </authorList>
    </citation>
    <scope>NUCLEOTIDE SEQUENCE [LARGE SCALE GENOMIC DNA]</scope>
    <source>
        <strain evidence="4">ATCC 51756 / DSM 8584 / KU</strain>
    </source>
</reference>
<keyword evidence="2" id="KW-1133">Transmembrane helix</keyword>
<evidence type="ECO:0008006" key="5">
    <source>
        <dbReference type="Google" id="ProtNLM"/>
    </source>
</evidence>
<sequence>MENRLKTVRRLAQSVTRSLLGLAMVALLSACVTVNIYFPAAAAQKLADQVVEQVYRAAEKGKVEVHEKGTAPAAPATPSASGRSAVAPAPSAWLRPSPAAPWWERGAGALANTVFTSFSGTARAAADLNASSPGVVAARAELESLAAQMQPYFVSGAVGYTNAGLVAVHDADAVSLAQRAALPGLVASYNRALGNLYQQIADANGHPEWKAQIQETFAQAWIRKAPPGYWYQTAGGAWQRK</sequence>
<evidence type="ECO:0000313" key="4">
    <source>
        <dbReference type="Proteomes" id="UP000005522"/>
    </source>
</evidence>
<feature type="transmembrane region" description="Helical" evidence="2">
    <location>
        <begin position="20"/>
        <end position="38"/>
    </location>
</feature>
<evidence type="ECO:0000256" key="2">
    <source>
        <dbReference type="SAM" id="Phobius"/>
    </source>
</evidence>
<proteinExistence type="predicted"/>
<keyword evidence="2" id="KW-0812">Transmembrane</keyword>
<dbReference type="KEGG" id="acz:Acaty_c0273"/>
<feature type="region of interest" description="Disordered" evidence="1">
    <location>
        <begin position="65"/>
        <end position="88"/>
    </location>
</feature>